<dbReference type="PANTHER" id="PTHR24074">
    <property type="entry name" value="CO-CHAPERONE PROTEIN DJLA"/>
    <property type="match status" value="1"/>
</dbReference>
<comment type="caution">
    <text evidence="3">The sequence shown here is derived from an EMBL/GenBank/DDBJ whole genome shotgun (WGS) entry which is preliminary data.</text>
</comment>
<feature type="domain" description="J" evidence="2">
    <location>
        <begin position="324"/>
        <end position="393"/>
    </location>
</feature>
<dbReference type="VEuPathDB" id="TriTrypDB:TEOVI_000893100"/>
<proteinExistence type="predicted"/>
<dbReference type="PRINTS" id="PR00625">
    <property type="entry name" value="JDOMAIN"/>
</dbReference>
<evidence type="ECO:0000313" key="4">
    <source>
        <dbReference type="Proteomes" id="UP000195570"/>
    </source>
</evidence>
<dbReference type="Pfam" id="PF00226">
    <property type="entry name" value="DnaJ"/>
    <property type="match status" value="1"/>
</dbReference>
<evidence type="ECO:0000313" key="3">
    <source>
        <dbReference type="EMBL" id="SCU65936.1"/>
    </source>
</evidence>
<dbReference type="SUPFAM" id="SSF46565">
    <property type="entry name" value="Chaperone J-domain"/>
    <property type="match status" value="1"/>
</dbReference>
<feature type="compositionally biased region" description="Basic and acidic residues" evidence="1">
    <location>
        <begin position="285"/>
        <end position="304"/>
    </location>
</feature>
<sequence>MSSADPKTDVPHGFRLIPMLFYEYFAGSAFNVDVLKAIFRSIGTAGSNCGKGLGLFSRTVNIVIAQLSQRVVEWCVVAYFTSSNSLLLHRAAVLHCTFPYVQHYRFTNCWITHFPCSVAKIFVPSFLWNWVRNTIVGLPSLGDDGTDGVNDYGESISFYNSSYASSTPTAVVASSLVSEITEHIIQQIAWAVLFYRSRDEKDALWPMVKRYLSTTVESLTHSVLIVCARSVGAWFGGRVSRNPSSGCIFWCERTLLLLLGPAIGKSGRRLGVKLLQELERFHPTTEAEARADDARSNAESSAHDGEDDWNTGSFFYPTTLSTVDYYEVLGVERTASLEDIKRAYRAAALQNHPDHAPKEAEAQNAAQERMAVINQAYETLGTDSKRRKYDQACANIQIPGVFSRFNDFPLSTHDGSTVLVAVASLVVKSFVAYAQYYSSFLELTGLGKGPLRYVGFL</sequence>
<dbReference type="EMBL" id="CZPT02000463">
    <property type="protein sequence ID" value="SCU65936.1"/>
    <property type="molecule type" value="Genomic_DNA"/>
</dbReference>
<organism evidence="3 4">
    <name type="scientific">Trypanosoma equiperdum</name>
    <dbReference type="NCBI Taxonomy" id="5694"/>
    <lineage>
        <taxon>Eukaryota</taxon>
        <taxon>Discoba</taxon>
        <taxon>Euglenozoa</taxon>
        <taxon>Kinetoplastea</taxon>
        <taxon>Metakinetoplastina</taxon>
        <taxon>Trypanosomatida</taxon>
        <taxon>Trypanosomatidae</taxon>
        <taxon>Trypanosoma</taxon>
    </lineage>
</organism>
<dbReference type="RefSeq" id="XP_067077448.1">
    <property type="nucleotide sequence ID" value="XM_067221347.1"/>
</dbReference>
<feature type="region of interest" description="Disordered" evidence="1">
    <location>
        <begin position="285"/>
        <end position="306"/>
    </location>
</feature>
<keyword evidence="4" id="KW-1185">Reference proteome</keyword>
<evidence type="ECO:0000256" key="1">
    <source>
        <dbReference type="SAM" id="MobiDB-lite"/>
    </source>
</evidence>
<accession>A0A1G4I2J6</accession>
<reference evidence="3" key="1">
    <citation type="submission" date="2016-09" db="EMBL/GenBank/DDBJ databases">
        <authorList>
            <person name="Hebert L."/>
            <person name="Moumen B."/>
        </authorList>
    </citation>
    <scope>NUCLEOTIDE SEQUENCE [LARGE SCALE GENOMIC DNA]</scope>
    <source>
        <strain evidence="3">OVI</strain>
    </source>
</reference>
<dbReference type="SMART" id="SM00271">
    <property type="entry name" value="DnaJ"/>
    <property type="match status" value="1"/>
</dbReference>
<dbReference type="InterPro" id="IPR001623">
    <property type="entry name" value="DnaJ_domain"/>
</dbReference>
<protein>
    <submittedName>
        <fullName evidence="3">Chaperone protein DNAj, putative</fullName>
    </submittedName>
</protein>
<dbReference type="GeneID" id="92382865"/>
<dbReference type="InterPro" id="IPR050817">
    <property type="entry name" value="DjlA_DnaK_co-chaperone"/>
</dbReference>
<dbReference type="Gene3D" id="1.10.287.110">
    <property type="entry name" value="DnaJ domain"/>
    <property type="match status" value="1"/>
</dbReference>
<gene>
    <name evidence="3" type="ORF">TEOVI_000893100</name>
</gene>
<name>A0A1G4I2J6_TRYEQ</name>
<dbReference type="PROSITE" id="PS50076">
    <property type="entry name" value="DNAJ_2"/>
    <property type="match status" value="1"/>
</dbReference>
<dbReference type="CDD" id="cd06257">
    <property type="entry name" value="DnaJ"/>
    <property type="match status" value="1"/>
</dbReference>
<dbReference type="AlphaFoldDB" id="A0A1G4I2J6"/>
<dbReference type="Proteomes" id="UP000195570">
    <property type="component" value="Unassembled WGS sequence"/>
</dbReference>
<dbReference type="InterPro" id="IPR036869">
    <property type="entry name" value="J_dom_sf"/>
</dbReference>
<evidence type="ECO:0000259" key="2">
    <source>
        <dbReference type="PROSITE" id="PS50076"/>
    </source>
</evidence>